<feature type="region of interest" description="Disordered" evidence="1">
    <location>
        <begin position="155"/>
        <end position="204"/>
    </location>
</feature>
<proteinExistence type="predicted"/>
<feature type="signal peptide" evidence="2">
    <location>
        <begin position="1"/>
        <end position="19"/>
    </location>
</feature>
<name>A0A4V4HHI3_DENBC</name>
<keyword evidence="2" id="KW-0732">Signal</keyword>
<sequence>MALISQVFIIVLLSSSTLAIPVIKDSSNAMISTPRHLNDEKSVPHLVSPDRIDGMTGIDGLVTVSISSSDHEAVTVGLGRGSAHQEGKGSEASIRSTPRSQCLSSEDGGFACHSNFDSSDSVERRIVIWEDAHDATSIRSTPRSRYVQGDETSACLSADSHSPDIYEGPATWKDDASIRSTPRRRQEIDDPVNDRGDESIRSTP</sequence>
<dbReference type="Proteomes" id="UP000297245">
    <property type="component" value="Unassembled WGS sequence"/>
</dbReference>
<evidence type="ECO:0000256" key="2">
    <source>
        <dbReference type="SAM" id="SignalP"/>
    </source>
</evidence>
<gene>
    <name evidence="3" type="ORF">K435DRAFT_836245</name>
</gene>
<evidence type="ECO:0008006" key="5">
    <source>
        <dbReference type="Google" id="ProtNLM"/>
    </source>
</evidence>
<protein>
    <recommendedName>
        <fullName evidence="5">Ig-like domain-containing protein</fullName>
    </recommendedName>
</protein>
<evidence type="ECO:0000256" key="1">
    <source>
        <dbReference type="SAM" id="MobiDB-lite"/>
    </source>
</evidence>
<accession>A0A4V4HHI3</accession>
<feature type="compositionally biased region" description="Basic and acidic residues" evidence="1">
    <location>
        <begin position="184"/>
        <end position="204"/>
    </location>
</feature>
<feature type="chain" id="PRO_5020694948" description="Ig-like domain-containing protein" evidence="2">
    <location>
        <begin position="20"/>
        <end position="204"/>
    </location>
</feature>
<dbReference type="AlphaFoldDB" id="A0A4V4HHI3"/>
<feature type="region of interest" description="Disordered" evidence="1">
    <location>
        <begin position="78"/>
        <end position="100"/>
    </location>
</feature>
<organism evidence="3 4">
    <name type="scientific">Dendrothele bispora (strain CBS 962.96)</name>
    <dbReference type="NCBI Taxonomy" id="1314807"/>
    <lineage>
        <taxon>Eukaryota</taxon>
        <taxon>Fungi</taxon>
        <taxon>Dikarya</taxon>
        <taxon>Basidiomycota</taxon>
        <taxon>Agaricomycotina</taxon>
        <taxon>Agaricomycetes</taxon>
        <taxon>Agaricomycetidae</taxon>
        <taxon>Agaricales</taxon>
        <taxon>Agaricales incertae sedis</taxon>
        <taxon>Dendrothele</taxon>
    </lineage>
</organism>
<evidence type="ECO:0000313" key="4">
    <source>
        <dbReference type="Proteomes" id="UP000297245"/>
    </source>
</evidence>
<dbReference type="EMBL" id="ML179074">
    <property type="protein sequence ID" value="THV02736.1"/>
    <property type="molecule type" value="Genomic_DNA"/>
</dbReference>
<evidence type="ECO:0000313" key="3">
    <source>
        <dbReference type="EMBL" id="THV02736.1"/>
    </source>
</evidence>
<keyword evidence="4" id="KW-1185">Reference proteome</keyword>
<reference evidence="3 4" key="1">
    <citation type="journal article" date="2019" name="Nat. Ecol. Evol.">
        <title>Megaphylogeny resolves global patterns of mushroom evolution.</title>
        <authorList>
            <person name="Varga T."/>
            <person name="Krizsan K."/>
            <person name="Foldi C."/>
            <person name="Dima B."/>
            <person name="Sanchez-Garcia M."/>
            <person name="Sanchez-Ramirez S."/>
            <person name="Szollosi G.J."/>
            <person name="Szarkandi J.G."/>
            <person name="Papp V."/>
            <person name="Albert L."/>
            <person name="Andreopoulos W."/>
            <person name="Angelini C."/>
            <person name="Antonin V."/>
            <person name="Barry K.W."/>
            <person name="Bougher N.L."/>
            <person name="Buchanan P."/>
            <person name="Buyck B."/>
            <person name="Bense V."/>
            <person name="Catcheside P."/>
            <person name="Chovatia M."/>
            <person name="Cooper J."/>
            <person name="Damon W."/>
            <person name="Desjardin D."/>
            <person name="Finy P."/>
            <person name="Geml J."/>
            <person name="Haridas S."/>
            <person name="Hughes K."/>
            <person name="Justo A."/>
            <person name="Karasinski D."/>
            <person name="Kautmanova I."/>
            <person name="Kiss B."/>
            <person name="Kocsube S."/>
            <person name="Kotiranta H."/>
            <person name="LaButti K.M."/>
            <person name="Lechner B.E."/>
            <person name="Liimatainen K."/>
            <person name="Lipzen A."/>
            <person name="Lukacs Z."/>
            <person name="Mihaltcheva S."/>
            <person name="Morgado L.N."/>
            <person name="Niskanen T."/>
            <person name="Noordeloos M.E."/>
            <person name="Ohm R.A."/>
            <person name="Ortiz-Santana B."/>
            <person name="Ovrebo C."/>
            <person name="Racz N."/>
            <person name="Riley R."/>
            <person name="Savchenko A."/>
            <person name="Shiryaev A."/>
            <person name="Soop K."/>
            <person name="Spirin V."/>
            <person name="Szebenyi C."/>
            <person name="Tomsovsky M."/>
            <person name="Tulloss R.E."/>
            <person name="Uehling J."/>
            <person name="Grigoriev I.V."/>
            <person name="Vagvolgyi C."/>
            <person name="Papp T."/>
            <person name="Martin F.M."/>
            <person name="Miettinen O."/>
            <person name="Hibbett D.S."/>
            <person name="Nagy L.G."/>
        </authorList>
    </citation>
    <scope>NUCLEOTIDE SEQUENCE [LARGE SCALE GENOMIC DNA]</scope>
    <source>
        <strain evidence="3 4">CBS 962.96</strain>
    </source>
</reference>